<dbReference type="AlphaFoldDB" id="A0A2P2BW65"/>
<evidence type="ECO:0000256" key="1">
    <source>
        <dbReference type="SAM" id="MobiDB-lite"/>
    </source>
</evidence>
<protein>
    <submittedName>
        <fullName evidence="2">Uncharacterized protein</fullName>
    </submittedName>
</protein>
<reference evidence="2" key="1">
    <citation type="submission" date="2015-08" db="EMBL/GenBank/DDBJ databases">
        <authorList>
            <person name="Babu N.S."/>
            <person name="Beckwith C.J."/>
            <person name="Beseler K.G."/>
            <person name="Brison A."/>
            <person name="Carone J.V."/>
            <person name="Caskin T.P."/>
            <person name="Diamond M."/>
            <person name="Durham M.E."/>
            <person name="Foxe J.M."/>
            <person name="Go M."/>
            <person name="Henderson B.A."/>
            <person name="Jones I.B."/>
            <person name="McGettigan J.A."/>
            <person name="Micheletti S.J."/>
            <person name="Nasrallah M.E."/>
            <person name="Ortiz D."/>
            <person name="Piller C.R."/>
            <person name="Privatt S.R."/>
            <person name="Schneider S.L."/>
            <person name="Sharp S."/>
            <person name="Smith T.C."/>
            <person name="Stanton J.D."/>
            <person name="Ullery H.E."/>
            <person name="Wilson R.J."/>
            <person name="Serrano M.G."/>
            <person name="Buck G."/>
            <person name="Lee V."/>
            <person name="Wang Y."/>
            <person name="Carvalho R."/>
            <person name="Voegtly L."/>
            <person name="Shi R."/>
            <person name="Duckworth R."/>
            <person name="Johnson A."/>
            <person name="Loviza R."/>
            <person name="Walstead R."/>
            <person name="Shah Z."/>
            <person name="Kiflezghi M."/>
            <person name="Wade K."/>
            <person name="Ball S.L."/>
            <person name="Bradley K.W."/>
            <person name="Asai D.J."/>
            <person name="Bowman C.A."/>
            <person name="Russell D.A."/>
            <person name="Pope W.H."/>
            <person name="Jacobs-Sera D."/>
            <person name="Hendrix R.W."/>
            <person name="Hatfull G.F."/>
        </authorList>
    </citation>
    <scope>NUCLEOTIDE SEQUENCE</scope>
</reference>
<organism evidence="2">
    <name type="scientific">metagenome</name>
    <dbReference type="NCBI Taxonomy" id="256318"/>
    <lineage>
        <taxon>unclassified sequences</taxon>
        <taxon>metagenomes</taxon>
    </lineage>
</organism>
<feature type="region of interest" description="Disordered" evidence="1">
    <location>
        <begin position="180"/>
        <end position="205"/>
    </location>
</feature>
<gene>
    <name evidence="2" type="ORF">NOCA2120021</name>
</gene>
<evidence type="ECO:0000313" key="2">
    <source>
        <dbReference type="EMBL" id="CUR53988.1"/>
    </source>
</evidence>
<proteinExistence type="predicted"/>
<accession>A0A2P2BW65</accession>
<sequence>MPVTAEDPGSAVEGSAEPLSLWLPWTHQSRRAIATASARVVRARLLGAVIVGLRRSDQGLRASLGLGAAVLPQGVDRRSGQLGVGEDPLDALAVVEAVVVQHGEHAWQALDDLTVEDERGRDLLTCPRRRHRCRQLVLADHGADLVDAGAQRSCRGCPVEPLRHQRAEVDLVVVLIHGNHSSTRHGPSKIGATPRLSDTPRAVLP</sequence>
<dbReference type="EMBL" id="CZKA01000004">
    <property type="protein sequence ID" value="CUR53988.1"/>
    <property type="molecule type" value="Genomic_DNA"/>
</dbReference>
<name>A0A2P2BW65_9ZZZZ</name>